<gene>
    <name evidence="2" type="ORF">N7494_001834</name>
</gene>
<dbReference type="AlphaFoldDB" id="A0AAD6D3L5"/>
<evidence type="ECO:0000313" key="3">
    <source>
        <dbReference type="Proteomes" id="UP001220324"/>
    </source>
</evidence>
<dbReference type="Proteomes" id="UP001220324">
    <property type="component" value="Unassembled WGS sequence"/>
</dbReference>
<organism evidence="2 3">
    <name type="scientific">Penicillium frequentans</name>
    <dbReference type="NCBI Taxonomy" id="3151616"/>
    <lineage>
        <taxon>Eukaryota</taxon>
        <taxon>Fungi</taxon>
        <taxon>Dikarya</taxon>
        <taxon>Ascomycota</taxon>
        <taxon>Pezizomycotina</taxon>
        <taxon>Eurotiomycetes</taxon>
        <taxon>Eurotiomycetidae</taxon>
        <taxon>Eurotiales</taxon>
        <taxon>Aspergillaceae</taxon>
        <taxon>Penicillium</taxon>
    </lineage>
</organism>
<feature type="compositionally biased region" description="Basic and acidic residues" evidence="1">
    <location>
        <begin position="65"/>
        <end position="78"/>
    </location>
</feature>
<evidence type="ECO:0000313" key="2">
    <source>
        <dbReference type="EMBL" id="KAJ5552456.1"/>
    </source>
</evidence>
<keyword evidence="3" id="KW-1185">Reference proteome</keyword>
<evidence type="ECO:0000256" key="1">
    <source>
        <dbReference type="SAM" id="MobiDB-lite"/>
    </source>
</evidence>
<feature type="region of interest" description="Disordered" evidence="1">
    <location>
        <begin position="65"/>
        <end position="85"/>
    </location>
</feature>
<dbReference type="EMBL" id="JAQIZZ010000002">
    <property type="protein sequence ID" value="KAJ5552456.1"/>
    <property type="molecule type" value="Genomic_DNA"/>
</dbReference>
<comment type="caution">
    <text evidence="2">The sequence shown here is derived from an EMBL/GenBank/DDBJ whole genome shotgun (WGS) entry which is preliminary data.</text>
</comment>
<reference evidence="2 3" key="1">
    <citation type="journal article" date="2023" name="IMA Fungus">
        <title>Comparative genomic study of the Penicillium genus elucidates a diverse pangenome and 15 lateral gene transfer events.</title>
        <authorList>
            <person name="Petersen C."/>
            <person name="Sorensen T."/>
            <person name="Nielsen M.R."/>
            <person name="Sondergaard T.E."/>
            <person name="Sorensen J.L."/>
            <person name="Fitzpatrick D.A."/>
            <person name="Frisvad J.C."/>
            <person name="Nielsen K.L."/>
        </authorList>
    </citation>
    <scope>NUCLEOTIDE SEQUENCE [LARGE SCALE GENOMIC DNA]</scope>
    <source>
        <strain evidence="2 3">IBT 35679</strain>
    </source>
</reference>
<sequence length="249" mass="28083">MRPGVRWPKKVDALPIIQCLRAITEAVDQFRTDPTAENLNRMWNDGGPTKLMMVLVTSHISSFTKDDGNEGSPDKEKLSQPSLQSSWSGIGATVQLYMHSVLNITNGGEPIECRLLYRVLLLMMQDIDQTQDHLSGDQGCLCQSLWFWKVFTGILALTKIQHKQTATGIQTARHCVTGSCKIDSGRLREWFFDRARAWTLATEITDWKDVKSVLVRLAWPAMLLEDEKEHAANIWAEVTSCCTTESNKT</sequence>
<name>A0AAD6D3L5_9EURO</name>
<accession>A0AAD6D3L5</accession>
<protein>
    <submittedName>
        <fullName evidence="2">Uncharacterized protein</fullName>
    </submittedName>
</protein>
<proteinExistence type="predicted"/>